<accession>A0A4R2P7J5</accession>
<evidence type="ECO:0000259" key="4">
    <source>
        <dbReference type="Pfam" id="PF00294"/>
    </source>
</evidence>
<keyword evidence="6" id="KW-1185">Reference proteome</keyword>
<dbReference type="InterPro" id="IPR052700">
    <property type="entry name" value="Carb_kinase_PfkB-like"/>
</dbReference>
<dbReference type="Gene3D" id="3.40.1190.20">
    <property type="match status" value="1"/>
</dbReference>
<dbReference type="PANTHER" id="PTHR43320">
    <property type="entry name" value="SUGAR KINASE"/>
    <property type="match status" value="1"/>
</dbReference>
<protein>
    <submittedName>
        <fullName evidence="5">2-dehydro-3-deoxygluconokinase</fullName>
    </submittedName>
</protein>
<reference evidence="5 6" key="1">
    <citation type="submission" date="2019-03" db="EMBL/GenBank/DDBJ databases">
        <title>Genomic Encyclopedia of Type Strains, Phase IV (KMG-IV): sequencing the most valuable type-strain genomes for metagenomic binning, comparative biology and taxonomic classification.</title>
        <authorList>
            <person name="Goeker M."/>
        </authorList>
    </citation>
    <scope>NUCLEOTIDE SEQUENCE [LARGE SCALE GENOMIC DNA]</scope>
    <source>
        <strain evidence="5 6">DSM 19377</strain>
    </source>
</reference>
<gene>
    <name evidence="5" type="ORF">EV207_10755</name>
</gene>
<dbReference type="EMBL" id="SLXK01000007">
    <property type="protein sequence ID" value="TCP29961.1"/>
    <property type="molecule type" value="Genomic_DNA"/>
</dbReference>
<sequence>MMRLQVPGYESLAQSSTLRYSFSGTGVNVTSALAQLGHKGYLVSTLPTNAIGDAAMSYIQKLGIIPSFITRSGDSLGMYFLENGFGVRPSRVTYCNRQASSFNTAHAEAYNFEDIARDIDIAHFCGITLAMNDNVRSQMKAFAHAVKRNGGQVVFDCNYRPSLWGEDGYTKAKPHYEEMLDLADIVMMNEKDARFILGMETTKEDRKEQLMELIPLVAEKYNISVIAGTHRSIGGNNTHSLVGFLFKDRSFSFSEKMTFSVFDRIGAGDAYTSGIIYGETKGFSPNKTVAFAVAAGMLAHTVSGDTPTSSENDILLAMTNEAGDVER</sequence>
<dbReference type="SUPFAM" id="SSF53613">
    <property type="entry name" value="Ribokinase-like"/>
    <property type="match status" value="1"/>
</dbReference>
<feature type="domain" description="Carbohydrate kinase PfkB" evidence="4">
    <location>
        <begin position="260"/>
        <end position="307"/>
    </location>
</feature>
<evidence type="ECO:0000256" key="3">
    <source>
        <dbReference type="ARBA" id="ARBA00022777"/>
    </source>
</evidence>
<organism evidence="5 6">
    <name type="scientific">Scopulibacillus darangshiensis</name>
    <dbReference type="NCBI Taxonomy" id="442528"/>
    <lineage>
        <taxon>Bacteria</taxon>
        <taxon>Bacillati</taxon>
        <taxon>Bacillota</taxon>
        <taxon>Bacilli</taxon>
        <taxon>Bacillales</taxon>
        <taxon>Sporolactobacillaceae</taxon>
        <taxon>Scopulibacillus</taxon>
    </lineage>
</organism>
<dbReference type="AlphaFoldDB" id="A0A4R2P7J5"/>
<dbReference type="Proteomes" id="UP000295416">
    <property type="component" value="Unassembled WGS sequence"/>
</dbReference>
<evidence type="ECO:0000313" key="6">
    <source>
        <dbReference type="Proteomes" id="UP000295416"/>
    </source>
</evidence>
<dbReference type="GO" id="GO:0016301">
    <property type="term" value="F:kinase activity"/>
    <property type="evidence" value="ECO:0007669"/>
    <property type="project" value="UniProtKB-KW"/>
</dbReference>
<dbReference type="Pfam" id="PF00294">
    <property type="entry name" value="PfkB"/>
    <property type="match status" value="2"/>
</dbReference>
<keyword evidence="2" id="KW-0808">Transferase</keyword>
<dbReference type="InterPro" id="IPR029056">
    <property type="entry name" value="Ribokinase-like"/>
</dbReference>
<dbReference type="CDD" id="cd01166">
    <property type="entry name" value="KdgK"/>
    <property type="match status" value="1"/>
</dbReference>
<evidence type="ECO:0000256" key="2">
    <source>
        <dbReference type="ARBA" id="ARBA00022679"/>
    </source>
</evidence>
<comment type="caution">
    <text evidence="5">The sequence shown here is derived from an EMBL/GenBank/DDBJ whole genome shotgun (WGS) entry which is preliminary data.</text>
</comment>
<comment type="similarity">
    <text evidence="1">Belongs to the carbohydrate kinase PfkB family.</text>
</comment>
<proteinExistence type="inferred from homology"/>
<dbReference type="InterPro" id="IPR011611">
    <property type="entry name" value="PfkB_dom"/>
</dbReference>
<evidence type="ECO:0000256" key="1">
    <source>
        <dbReference type="ARBA" id="ARBA00010688"/>
    </source>
</evidence>
<evidence type="ECO:0000313" key="5">
    <source>
        <dbReference type="EMBL" id="TCP29961.1"/>
    </source>
</evidence>
<feature type="domain" description="Carbohydrate kinase PfkB" evidence="4">
    <location>
        <begin position="9"/>
        <end position="215"/>
    </location>
</feature>
<dbReference type="PANTHER" id="PTHR43320:SF2">
    <property type="entry name" value="2-DEHYDRO-3-DEOXYGLUCONOKINASE_2-DEHYDRO-3-DEOXYGALACTONOKINASE"/>
    <property type="match status" value="1"/>
</dbReference>
<name>A0A4R2P7J5_9BACL</name>
<keyword evidence="3 5" id="KW-0418">Kinase</keyword>